<sequence length="78" mass="9269">MLTEARRQDLYPKLSEGTNLHIEREKKKGSSRVDYELNPVNGVSRPKRRRNDEKKHAVKSTAVNRHLHFHLYRRPPQP</sequence>
<protein>
    <submittedName>
        <fullName evidence="1">Uncharacterized protein</fullName>
    </submittedName>
</protein>
<dbReference type="EMBL" id="CM042047">
    <property type="protein sequence ID" value="KAI3771220.1"/>
    <property type="molecule type" value="Genomic_DNA"/>
</dbReference>
<comment type="caution">
    <text evidence="1">The sequence shown here is derived from an EMBL/GenBank/DDBJ whole genome shotgun (WGS) entry which is preliminary data.</text>
</comment>
<gene>
    <name evidence="1" type="ORF">L6452_02379</name>
</gene>
<reference evidence="2" key="1">
    <citation type="journal article" date="2022" name="Mol. Ecol. Resour.">
        <title>The genomes of chicory, endive, great burdock and yacon provide insights into Asteraceae palaeo-polyploidization history and plant inulin production.</title>
        <authorList>
            <person name="Fan W."/>
            <person name="Wang S."/>
            <person name="Wang H."/>
            <person name="Wang A."/>
            <person name="Jiang F."/>
            <person name="Liu H."/>
            <person name="Zhao H."/>
            <person name="Xu D."/>
            <person name="Zhang Y."/>
        </authorList>
    </citation>
    <scope>NUCLEOTIDE SEQUENCE [LARGE SCALE GENOMIC DNA]</scope>
    <source>
        <strain evidence="2">cv. Niubang</strain>
    </source>
</reference>
<reference evidence="1 2" key="2">
    <citation type="journal article" date="2022" name="Mol. Ecol. Resour.">
        <title>The genomes of chicory, endive, great burdock and yacon provide insights into Asteraceae paleo-polyploidization history and plant inulin production.</title>
        <authorList>
            <person name="Fan W."/>
            <person name="Wang S."/>
            <person name="Wang H."/>
            <person name="Wang A."/>
            <person name="Jiang F."/>
            <person name="Liu H."/>
            <person name="Zhao H."/>
            <person name="Xu D."/>
            <person name="Zhang Y."/>
        </authorList>
    </citation>
    <scope>NUCLEOTIDE SEQUENCE [LARGE SCALE GENOMIC DNA]</scope>
    <source>
        <strain evidence="2">cv. Niubang</strain>
    </source>
</reference>
<keyword evidence="2" id="KW-1185">Reference proteome</keyword>
<accession>A0ACB9FK87</accession>
<dbReference type="Proteomes" id="UP001055879">
    <property type="component" value="Linkage Group LG01"/>
</dbReference>
<evidence type="ECO:0000313" key="2">
    <source>
        <dbReference type="Proteomes" id="UP001055879"/>
    </source>
</evidence>
<proteinExistence type="predicted"/>
<name>A0ACB9FK87_ARCLA</name>
<organism evidence="1 2">
    <name type="scientific">Arctium lappa</name>
    <name type="common">Greater burdock</name>
    <name type="synonym">Lappa major</name>
    <dbReference type="NCBI Taxonomy" id="4217"/>
    <lineage>
        <taxon>Eukaryota</taxon>
        <taxon>Viridiplantae</taxon>
        <taxon>Streptophyta</taxon>
        <taxon>Embryophyta</taxon>
        <taxon>Tracheophyta</taxon>
        <taxon>Spermatophyta</taxon>
        <taxon>Magnoliopsida</taxon>
        <taxon>eudicotyledons</taxon>
        <taxon>Gunneridae</taxon>
        <taxon>Pentapetalae</taxon>
        <taxon>asterids</taxon>
        <taxon>campanulids</taxon>
        <taxon>Asterales</taxon>
        <taxon>Asteraceae</taxon>
        <taxon>Carduoideae</taxon>
        <taxon>Cardueae</taxon>
        <taxon>Arctiinae</taxon>
        <taxon>Arctium</taxon>
    </lineage>
</organism>
<evidence type="ECO:0000313" key="1">
    <source>
        <dbReference type="EMBL" id="KAI3771220.1"/>
    </source>
</evidence>